<name>A0ACC1IYF7_9FUNG</name>
<proteinExistence type="predicted"/>
<keyword evidence="2" id="KW-1185">Reference proteome</keyword>
<evidence type="ECO:0000313" key="1">
    <source>
        <dbReference type="EMBL" id="KAJ1930786.1"/>
    </source>
</evidence>
<organism evidence="1 2">
    <name type="scientific">Linderina macrospora</name>
    <dbReference type="NCBI Taxonomy" id="4868"/>
    <lineage>
        <taxon>Eukaryota</taxon>
        <taxon>Fungi</taxon>
        <taxon>Fungi incertae sedis</taxon>
        <taxon>Zoopagomycota</taxon>
        <taxon>Kickxellomycotina</taxon>
        <taxon>Kickxellomycetes</taxon>
        <taxon>Kickxellales</taxon>
        <taxon>Kickxellaceae</taxon>
        <taxon>Linderina</taxon>
    </lineage>
</organism>
<sequence>LTEHQETNDALIAIRGEVFDVKNLNHNNINVKYLKDHNYLGRDQSALFPLQLSFVCPFEGLDPRLSMTDRPDLYTTTYFHDHRWWRHPTDKGYNYYQMRLMRRMREEFHKGHVAFDPKELLKEAQGHSKVRTDSSVYRCIIHDQVFDLSDYIKSEGAPYVVVPIGQPNSSNIVKTHTFLDPEVFDMFDQYPGQDITERWDAHFADKPEAKALHKRCMRGAFYIGDVDLRKSARCYAANYLLLAGSIALVLIIFVKFIAALQFGGRREPEPGDNFVVCNVPCYTEGEDSLKSTIDSLARLKYDDKRKLLFIVCDGMIMGSGNDRPTPRIV</sequence>
<feature type="non-terminal residue" evidence="1">
    <location>
        <position position="329"/>
    </location>
</feature>
<feature type="non-terminal residue" evidence="1">
    <location>
        <position position="1"/>
    </location>
</feature>
<dbReference type="Proteomes" id="UP001150603">
    <property type="component" value="Unassembled WGS sequence"/>
</dbReference>
<accession>A0ACC1IYF7</accession>
<evidence type="ECO:0000313" key="2">
    <source>
        <dbReference type="Proteomes" id="UP001150603"/>
    </source>
</evidence>
<protein>
    <submittedName>
        <fullName evidence="1">Uncharacterized protein</fullName>
    </submittedName>
</protein>
<comment type="caution">
    <text evidence="1">The sequence shown here is derived from an EMBL/GenBank/DDBJ whole genome shotgun (WGS) entry which is preliminary data.</text>
</comment>
<reference evidence="1" key="1">
    <citation type="submission" date="2022-07" db="EMBL/GenBank/DDBJ databases">
        <title>Phylogenomic reconstructions and comparative analyses of Kickxellomycotina fungi.</title>
        <authorList>
            <person name="Reynolds N.K."/>
            <person name="Stajich J.E."/>
            <person name="Barry K."/>
            <person name="Grigoriev I.V."/>
            <person name="Crous P."/>
            <person name="Smith M.E."/>
        </authorList>
    </citation>
    <scope>NUCLEOTIDE SEQUENCE</scope>
    <source>
        <strain evidence="1">NRRL 5244</strain>
    </source>
</reference>
<dbReference type="EMBL" id="JANBPW010006352">
    <property type="protein sequence ID" value="KAJ1930786.1"/>
    <property type="molecule type" value="Genomic_DNA"/>
</dbReference>
<gene>
    <name evidence="1" type="ORF">FBU59_006939</name>
</gene>